<dbReference type="InterPro" id="IPR018422">
    <property type="entry name" value="Cation/H_exchanger_CPA1"/>
</dbReference>
<reference evidence="4 5" key="1">
    <citation type="submission" date="2021-04" db="EMBL/GenBank/DDBJ databases">
        <authorList>
            <person name="De Guttry C."/>
            <person name="Zahm M."/>
            <person name="Klopp C."/>
            <person name="Cabau C."/>
            <person name="Louis A."/>
            <person name="Berthelot C."/>
            <person name="Parey E."/>
            <person name="Roest Crollius H."/>
            <person name="Montfort J."/>
            <person name="Robinson-Rechavi M."/>
            <person name="Bucao C."/>
            <person name="Bouchez O."/>
            <person name="Gislard M."/>
            <person name="Lluch J."/>
            <person name="Milhes M."/>
            <person name="Lampietro C."/>
            <person name="Lopez Roques C."/>
            <person name="Donnadieu C."/>
            <person name="Braasch I."/>
            <person name="Desvignes T."/>
            <person name="Postlethwait J."/>
            <person name="Bobe J."/>
            <person name="Wedekind C."/>
            <person name="Guiguen Y."/>
        </authorList>
    </citation>
    <scope>NUCLEOTIDE SEQUENCE [LARGE SCALE GENOMIC DNA]</scope>
    <source>
        <strain evidence="4">Cs_M1</strain>
        <tissue evidence="4">Blood</tissue>
    </source>
</reference>
<dbReference type="GO" id="GO:0055037">
    <property type="term" value="C:recycling endosome"/>
    <property type="evidence" value="ECO:0007669"/>
    <property type="project" value="TreeGrafter"/>
</dbReference>
<keyword evidence="1" id="KW-0813">Transport</keyword>
<dbReference type="PANTHER" id="PTHR10110">
    <property type="entry name" value="SODIUM/HYDROGEN EXCHANGER"/>
    <property type="match status" value="1"/>
</dbReference>
<protein>
    <submittedName>
        <fullName evidence="4">Uncharacterized protein</fullName>
    </submittedName>
</protein>
<evidence type="ECO:0000256" key="2">
    <source>
        <dbReference type="ARBA" id="ARBA00023065"/>
    </source>
</evidence>
<proteinExistence type="predicted"/>
<evidence type="ECO:0000256" key="3">
    <source>
        <dbReference type="SAM" id="MobiDB-lite"/>
    </source>
</evidence>
<evidence type="ECO:0000313" key="4">
    <source>
        <dbReference type="EMBL" id="KAK6320734.1"/>
    </source>
</evidence>
<accession>A0AAN8QZY0</accession>
<dbReference type="GO" id="GO:0098719">
    <property type="term" value="P:sodium ion import across plasma membrane"/>
    <property type="evidence" value="ECO:0007669"/>
    <property type="project" value="TreeGrafter"/>
</dbReference>
<dbReference type="GO" id="GO:0015386">
    <property type="term" value="F:potassium:proton antiporter activity"/>
    <property type="evidence" value="ECO:0007669"/>
    <property type="project" value="TreeGrafter"/>
</dbReference>
<evidence type="ECO:0000256" key="1">
    <source>
        <dbReference type="ARBA" id="ARBA00022448"/>
    </source>
</evidence>
<dbReference type="AlphaFoldDB" id="A0AAN8QZY0"/>
<comment type="caution">
    <text evidence="4">The sequence shown here is derived from an EMBL/GenBank/DDBJ whole genome shotgun (WGS) entry which is preliminary data.</text>
</comment>
<feature type="compositionally biased region" description="Gly residues" evidence="3">
    <location>
        <begin position="164"/>
        <end position="180"/>
    </location>
</feature>
<gene>
    <name evidence="4" type="ORF">J4Q44_G00098410</name>
</gene>
<sequence length="216" mass="23638">MAFALAIRDTATYARQMMFTTTLLIVFFTVWVFGGGTTPMLSWLHIRVGVDPDQDLQQCGDNFLVFQGDGTMPEGSKTKQESAWLFRLWYTFDHNYLKPMLTHSGPPLITTLPSCCGPLARCLTSPQAYENHEQLRDDDSDLILNDGDLALTYDDTAITAEGASSGGAGRAGGAGGGWGVNGKRSGSTSEEALEREMDQDFLSRSTRLVFPIEDHA</sequence>
<dbReference type="PANTHER" id="PTHR10110:SF62">
    <property type="entry name" value="SODIUM_HYDROGEN EXCHANGER 7"/>
    <property type="match status" value="1"/>
</dbReference>
<dbReference type="GO" id="GO:0051453">
    <property type="term" value="P:regulation of intracellular pH"/>
    <property type="evidence" value="ECO:0007669"/>
    <property type="project" value="TreeGrafter"/>
</dbReference>
<feature type="region of interest" description="Disordered" evidence="3">
    <location>
        <begin position="161"/>
        <end position="198"/>
    </location>
</feature>
<dbReference type="GO" id="GO:0015385">
    <property type="term" value="F:sodium:proton antiporter activity"/>
    <property type="evidence" value="ECO:0007669"/>
    <property type="project" value="InterPro"/>
</dbReference>
<dbReference type="Proteomes" id="UP001356427">
    <property type="component" value="Unassembled WGS sequence"/>
</dbReference>
<keyword evidence="5" id="KW-1185">Reference proteome</keyword>
<name>A0AAN8QZY0_9TELE</name>
<organism evidence="4 5">
    <name type="scientific">Coregonus suidteri</name>
    <dbReference type="NCBI Taxonomy" id="861788"/>
    <lineage>
        <taxon>Eukaryota</taxon>
        <taxon>Metazoa</taxon>
        <taxon>Chordata</taxon>
        <taxon>Craniata</taxon>
        <taxon>Vertebrata</taxon>
        <taxon>Euteleostomi</taxon>
        <taxon>Actinopterygii</taxon>
        <taxon>Neopterygii</taxon>
        <taxon>Teleostei</taxon>
        <taxon>Protacanthopterygii</taxon>
        <taxon>Salmoniformes</taxon>
        <taxon>Salmonidae</taxon>
        <taxon>Coregoninae</taxon>
        <taxon>Coregonus</taxon>
    </lineage>
</organism>
<evidence type="ECO:0000313" key="5">
    <source>
        <dbReference type="Proteomes" id="UP001356427"/>
    </source>
</evidence>
<dbReference type="GO" id="GO:0005886">
    <property type="term" value="C:plasma membrane"/>
    <property type="evidence" value="ECO:0007669"/>
    <property type="project" value="TreeGrafter"/>
</dbReference>
<dbReference type="EMBL" id="JAGTTL010000007">
    <property type="protein sequence ID" value="KAK6320734.1"/>
    <property type="molecule type" value="Genomic_DNA"/>
</dbReference>
<keyword evidence="2" id="KW-0406">Ion transport</keyword>